<dbReference type="AlphaFoldDB" id="A0A391NMH5"/>
<proteinExistence type="predicted"/>
<dbReference type="CDD" id="cd02222">
    <property type="entry name" value="cupin_TM1459-like"/>
    <property type="match status" value="1"/>
</dbReference>
<evidence type="ECO:0000313" key="4">
    <source>
        <dbReference type="Proteomes" id="UP000265618"/>
    </source>
</evidence>
<evidence type="ECO:0000313" key="3">
    <source>
        <dbReference type="EMBL" id="GCA63044.1"/>
    </source>
</evidence>
<name>A0A391NMH5_9EUKA</name>
<protein>
    <recommendedName>
        <fullName evidence="2">Cupin type-2 domain-containing protein</fullName>
    </recommendedName>
</protein>
<dbReference type="PANTHER" id="PTHR35848">
    <property type="entry name" value="OXALATE-BINDING PROTEIN"/>
    <property type="match status" value="1"/>
</dbReference>
<dbReference type="Pfam" id="PF07883">
    <property type="entry name" value="Cupin_2"/>
    <property type="match status" value="1"/>
</dbReference>
<feature type="domain" description="Cupin type-2" evidence="2">
    <location>
        <begin position="3"/>
        <end position="70"/>
    </location>
</feature>
<dbReference type="InterPro" id="IPR011051">
    <property type="entry name" value="RmlC_Cupin_sf"/>
</dbReference>
<dbReference type="EMBL" id="BDIP01002127">
    <property type="protein sequence ID" value="GCA63044.1"/>
    <property type="molecule type" value="Genomic_DNA"/>
</dbReference>
<reference evidence="3 4" key="1">
    <citation type="journal article" date="2018" name="PLoS ONE">
        <title>The draft genome of Kipferlia bialata reveals reductive genome evolution in fornicate parasites.</title>
        <authorList>
            <person name="Tanifuji G."/>
            <person name="Takabayashi S."/>
            <person name="Kume K."/>
            <person name="Takagi M."/>
            <person name="Nakayama T."/>
            <person name="Kamikawa R."/>
            <person name="Inagaki Y."/>
            <person name="Hashimoto T."/>
        </authorList>
    </citation>
    <scope>NUCLEOTIDE SEQUENCE [LARGE SCALE GENOMIC DNA]</scope>
    <source>
        <strain evidence="3">NY0173</strain>
    </source>
</reference>
<dbReference type="InterPro" id="IPR051610">
    <property type="entry name" value="GPI/OXD"/>
</dbReference>
<gene>
    <name evidence="3" type="ORF">KIPB_007499</name>
</gene>
<organism evidence="3 4">
    <name type="scientific">Kipferlia bialata</name>
    <dbReference type="NCBI Taxonomy" id="797122"/>
    <lineage>
        <taxon>Eukaryota</taxon>
        <taxon>Metamonada</taxon>
        <taxon>Carpediemonas-like organisms</taxon>
        <taxon>Kipferlia</taxon>
    </lineage>
</organism>
<dbReference type="OrthoDB" id="10530259at2759"/>
<keyword evidence="4" id="KW-1185">Reference proteome</keyword>
<dbReference type="PANTHER" id="PTHR35848:SF6">
    <property type="entry name" value="CUPIN TYPE-2 DOMAIN-CONTAINING PROTEIN"/>
    <property type="match status" value="1"/>
</dbReference>
<dbReference type="GO" id="GO:0046872">
    <property type="term" value="F:metal ion binding"/>
    <property type="evidence" value="ECO:0007669"/>
    <property type="project" value="UniProtKB-KW"/>
</dbReference>
<evidence type="ECO:0000259" key="2">
    <source>
        <dbReference type="Pfam" id="PF07883"/>
    </source>
</evidence>
<keyword evidence="1" id="KW-0479">Metal-binding</keyword>
<dbReference type="InterPro" id="IPR014710">
    <property type="entry name" value="RmlC-like_jellyroll"/>
</dbReference>
<dbReference type="Gene3D" id="2.60.120.10">
    <property type="entry name" value="Jelly Rolls"/>
    <property type="match status" value="1"/>
</dbReference>
<dbReference type="Proteomes" id="UP000265618">
    <property type="component" value="Unassembled WGS sequence"/>
</dbReference>
<evidence type="ECO:0000256" key="1">
    <source>
        <dbReference type="ARBA" id="ARBA00022723"/>
    </source>
</evidence>
<comment type="caution">
    <text evidence="3">The sequence shown here is derived from an EMBL/GenBank/DDBJ whole genome shotgun (WGS) entry which is preliminary data.</text>
</comment>
<dbReference type="SUPFAM" id="SSF51182">
    <property type="entry name" value="RmlC-like cupins"/>
    <property type="match status" value="1"/>
</dbReference>
<dbReference type="InterPro" id="IPR013096">
    <property type="entry name" value="Cupin_2"/>
</dbReference>
<sequence length="76" mass="8491">MRHITLAKGGNTPQHTHAWEHEVYVLEGCGELYTPSGYKPIMAGDCIMVPPHEEHQFRNAGDDVFKFICLVPNSAP</sequence>
<accession>A0A391NMH5</accession>